<gene>
    <name evidence="2" type="ORF">SAMN05421820_103374</name>
</gene>
<dbReference type="SUPFAM" id="SSF53448">
    <property type="entry name" value="Nucleotide-diphospho-sugar transferases"/>
    <property type="match status" value="1"/>
</dbReference>
<dbReference type="EMBL" id="FNGY01000003">
    <property type="protein sequence ID" value="SDM27192.1"/>
    <property type="molecule type" value="Genomic_DNA"/>
</dbReference>
<dbReference type="Gene3D" id="3.90.550.10">
    <property type="entry name" value="Spore Coat Polysaccharide Biosynthesis Protein SpsA, Chain A"/>
    <property type="match status" value="1"/>
</dbReference>
<keyword evidence="2" id="KW-0808">Transferase</keyword>
<dbReference type="Proteomes" id="UP000183200">
    <property type="component" value="Unassembled WGS sequence"/>
</dbReference>
<dbReference type="CDD" id="cd00761">
    <property type="entry name" value="Glyco_tranf_GTA_type"/>
    <property type="match status" value="1"/>
</dbReference>
<evidence type="ECO:0000313" key="3">
    <source>
        <dbReference type="Proteomes" id="UP000183200"/>
    </source>
</evidence>
<organism evidence="2 3">
    <name type="scientific">Pedobacter steynii</name>
    <dbReference type="NCBI Taxonomy" id="430522"/>
    <lineage>
        <taxon>Bacteria</taxon>
        <taxon>Pseudomonadati</taxon>
        <taxon>Bacteroidota</taxon>
        <taxon>Sphingobacteriia</taxon>
        <taxon>Sphingobacteriales</taxon>
        <taxon>Sphingobacteriaceae</taxon>
        <taxon>Pedobacter</taxon>
    </lineage>
</organism>
<dbReference type="InterPro" id="IPR029044">
    <property type="entry name" value="Nucleotide-diphossugar_trans"/>
</dbReference>
<proteinExistence type="predicted"/>
<accession>A0A1G9RVK0</accession>
<dbReference type="PANTHER" id="PTHR22916:SF3">
    <property type="entry name" value="UDP-GLCNAC:BETAGAL BETA-1,3-N-ACETYLGLUCOSAMINYLTRANSFERASE-LIKE PROTEIN 1"/>
    <property type="match status" value="1"/>
</dbReference>
<evidence type="ECO:0000259" key="1">
    <source>
        <dbReference type="Pfam" id="PF00535"/>
    </source>
</evidence>
<dbReference type="InterPro" id="IPR001173">
    <property type="entry name" value="Glyco_trans_2-like"/>
</dbReference>
<dbReference type="Pfam" id="PF00535">
    <property type="entry name" value="Glycos_transf_2"/>
    <property type="match status" value="1"/>
</dbReference>
<dbReference type="OrthoDB" id="9801954at2"/>
<dbReference type="GO" id="GO:0016758">
    <property type="term" value="F:hexosyltransferase activity"/>
    <property type="evidence" value="ECO:0007669"/>
    <property type="project" value="UniProtKB-ARBA"/>
</dbReference>
<dbReference type="AlphaFoldDB" id="A0A1G9RVK0"/>
<reference evidence="3" key="1">
    <citation type="submission" date="2016-10" db="EMBL/GenBank/DDBJ databases">
        <authorList>
            <person name="Varghese N."/>
            <person name="Submissions S."/>
        </authorList>
    </citation>
    <scope>NUCLEOTIDE SEQUENCE [LARGE SCALE GENOMIC DNA]</scope>
    <source>
        <strain evidence="3">DSM 19110</strain>
    </source>
</reference>
<feature type="domain" description="Glycosyltransferase 2-like" evidence="1">
    <location>
        <begin position="10"/>
        <end position="150"/>
    </location>
</feature>
<keyword evidence="3" id="KW-1185">Reference proteome</keyword>
<dbReference type="RefSeq" id="WP_074606042.1">
    <property type="nucleotide sequence ID" value="NZ_FNGY01000003.1"/>
</dbReference>
<sequence length="237" mass="27901">MNKQNPLISCICITRERPLFLQRTIACFMRQEYQNRELVISYPDNDLPTKNLLDHMEKIFANKFLRIERPVFETLGMARNKAIELAKGEFICIWDDDDFHNSHRLSHQYNVIKDGPFKASILANVLIYDAEGKETYYSCQRGWEGSLLCEKEILLKKKYLDSNKNEWNALLFFLSSGNVLYYITEMPHLYVYVYHSDNTMASSLFEHFLLQSIPIEENDNKSIQKSISLDQYLKTDL</sequence>
<dbReference type="PANTHER" id="PTHR22916">
    <property type="entry name" value="GLYCOSYLTRANSFERASE"/>
    <property type="match status" value="1"/>
</dbReference>
<evidence type="ECO:0000313" key="2">
    <source>
        <dbReference type="EMBL" id="SDM27192.1"/>
    </source>
</evidence>
<protein>
    <submittedName>
        <fullName evidence="2">Glycosyl transferase family 2</fullName>
    </submittedName>
</protein>
<name>A0A1G9RVK0_9SPHI</name>